<dbReference type="Gene3D" id="1.20.58.340">
    <property type="entry name" value="Magnesium transport protein CorA, transmembrane region"/>
    <property type="match status" value="1"/>
</dbReference>
<feature type="transmembrane region" description="Helical" evidence="1">
    <location>
        <begin position="563"/>
        <end position="583"/>
    </location>
</feature>
<evidence type="ECO:0000256" key="1">
    <source>
        <dbReference type="SAM" id="Phobius"/>
    </source>
</evidence>
<reference evidence="2" key="2">
    <citation type="submission" date="2023-05" db="EMBL/GenBank/DDBJ databases">
        <authorList>
            <consortium name="Lawrence Berkeley National Laboratory"/>
            <person name="Steindorff A."/>
            <person name="Hensen N."/>
            <person name="Bonometti L."/>
            <person name="Westerberg I."/>
            <person name="Brannstrom I.O."/>
            <person name="Guillou S."/>
            <person name="Cros-Aarteil S."/>
            <person name="Calhoun S."/>
            <person name="Haridas S."/>
            <person name="Kuo A."/>
            <person name="Mondo S."/>
            <person name="Pangilinan J."/>
            <person name="Riley R."/>
            <person name="Labutti K."/>
            <person name="Andreopoulos B."/>
            <person name="Lipzen A."/>
            <person name="Chen C."/>
            <person name="Yanf M."/>
            <person name="Daum C."/>
            <person name="Ng V."/>
            <person name="Clum A."/>
            <person name="Ohm R."/>
            <person name="Martin F."/>
            <person name="Silar P."/>
            <person name="Natvig D."/>
            <person name="Lalanne C."/>
            <person name="Gautier V."/>
            <person name="Ament-Velasquez S.L."/>
            <person name="Kruys A."/>
            <person name="Hutchinson M.I."/>
            <person name="Powell A.J."/>
            <person name="Barry K."/>
            <person name="Miller A.N."/>
            <person name="Grigoriev I.V."/>
            <person name="Debuchy R."/>
            <person name="Gladieux P."/>
            <person name="Thoren M.H."/>
            <person name="Johannesson H."/>
        </authorList>
    </citation>
    <scope>NUCLEOTIDE SEQUENCE</scope>
    <source>
        <strain evidence="2">CBS 757.83</strain>
    </source>
</reference>
<gene>
    <name evidence="2" type="ORF">N658DRAFT_267125</name>
</gene>
<dbReference type="PANTHER" id="PTHR47685:SF1">
    <property type="entry name" value="MAGNESIUM TRANSPORT PROTEIN CORA"/>
    <property type="match status" value="1"/>
</dbReference>
<keyword evidence="3" id="KW-1185">Reference proteome</keyword>
<protein>
    <recommendedName>
        <fullName evidence="4">Ankyrin repeat protein</fullName>
    </recommendedName>
</protein>
<evidence type="ECO:0000313" key="2">
    <source>
        <dbReference type="EMBL" id="KAK4097670.1"/>
    </source>
</evidence>
<dbReference type="AlphaFoldDB" id="A0AAN6PX31"/>
<evidence type="ECO:0000313" key="3">
    <source>
        <dbReference type="Proteomes" id="UP001305647"/>
    </source>
</evidence>
<dbReference type="PANTHER" id="PTHR47685">
    <property type="entry name" value="MAGNESIUM TRANSPORT PROTEIN CORA"/>
    <property type="match status" value="1"/>
</dbReference>
<keyword evidence="1" id="KW-1133">Transmembrane helix</keyword>
<reference evidence="2" key="1">
    <citation type="journal article" date="2023" name="Mol. Phylogenet. Evol.">
        <title>Genome-scale phylogeny and comparative genomics of the fungal order Sordariales.</title>
        <authorList>
            <person name="Hensen N."/>
            <person name="Bonometti L."/>
            <person name="Westerberg I."/>
            <person name="Brannstrom I.O."/>
            <person name="Guillou S."/>
            <person name="Cros-Aarteil S."/>
            <person name="Calhoun S."/>
            <person name="Haridas S."/>
            <person name="Kuo A."/>
            <person name="Mondo S."/>
            <person name="Pangilinan J."/>
            <person name="Riley R."/>
            <person name="LaButti K."/>
            <person name="Andreopoulos B."/>
            <person name="Lipzen A."/>
            <person name="Chen C."/>
            <person name="Yan M."/>
            <person name="Daum C."/>
            <person name="Ng V."/>
            <person name="Clum A."/>
            <person name="Steindorff A."/>
            <person name="Ohm R.A."/>
            <person name="Martin F."/>
            <person name="Silar P."/>
            <person name="Natvig D.O."/>
            <person name="Lalanne C."/>
            <person name="Gautier V."/>
            <person name="Ament-Velasquez S.L."/>
            <person name="Kruys A."/>
            <person name="Hutchinson M.I."/>
            <person name="Powell A.J."/>
            <person name="Barry K."/>
            <person name="Miller A.N."/>
            <person name="Grigoriev I.V."/>
            <person name="Debuchy R."/>
            <person name="Gladieux P."/>
            <person name="Hiltunen Thoren M."/>
            <person name="Johannesson H."/>
        </authorList>
    </citation>
    <scope>NUCLEOTIDE SEQUENCE</scope>
    <source>
        <strain evidence="2">CBS 757.83</strain>
    </source>
</reference>
<organism evidence="2 3">
    <name type="scientific">Parathielavia hyrcaniae</name>
    <dbReference type="NCBI Taxonomy" id="113614"/>
    <lineage>
        <taxon>Eukaryota</taxon>
        <taxon>Fungi</taxon>
        <taxon>Dikarya</taxon>
        <taxon>Ascomycota</taxon>
        <taxon>Pezizomycotina</taxon>
        <taxon>Sordariomycetes</taxon>
        <taxon>Sordariomycetidae</taxon>
        <taxon>Sordariales</taxon>
        <taxon>Chaetomiaceae</taxon>
        <taxon>Parathielavia</taxon>
    </lineage>
</organism>
<feature type="transmembrane region" description="Helical" evidence="1">
    <location>
        <begin position="604"/>
        <end position="627"/>
    </location>
</feature>
<keyword evidence="1" id="KW-0812">Transmembrane</keyword>
<proteinExistence type="predicted"/>
<sequence length="678" mass="76562">MSSLPPSTSCSMARVQRQCWTLSGQRLRVTRQPSLLDEPPCRLRRANALQMEWVEALVARVADPPHSDPTAEDRFKEKLGILQRRAQNIGSTAKAAFIRPHCKEIEEHENMPTELSAASARANSSVIAFIPYLHFEDIDRHRHIHGLMSAPIRQPLPPGRTAAVRVHPHAHLIGGYSREDKPGDIPRWQPRRTLDGYFYTHLEDTQMRDADQVILRYAIANGLSPRILMVDQLWVWILGNETIITCSSLNWNSWVAGEHRNLKNGNLYALAPEDQWNVHQRIIKHLKRADRQPITSVHDLACLIADTCTELFDQEEAPDDFRFFDFFERDIARLSDTTMRRLEHFRSSLEQPWTPSNSETMPIKTELSLLVEIQDICDELEILGKVANDQDDVMKDMRNILASKGRTKWSGSRATELHTQWVCRMQKMATKTKESLYQLLNLKLKQASFTEATDTRKQAEDTALQTKLAGEHSGVIADQLKTMKEQALETGRQGKALMVFTVVTVIFLPSSFMAAVFSIDLDTFPADSNGRMPLDYFIKYLCRRNPNSHQGKRTDTSPQPPPVGIGCAITIPLLFVAFNLPRLGNLWDRTKQRLGHLWREDSKIMWTGAIGPAIALVVEGAVVGAIWAAPLAVAIKTAVTVCISLMVAVAVGLLVWNAVTLVGERQERLFRATAVRML</sequence>
<dbReference type="EMBL" id="MU863670">
    <property type="protein sequence ID" value="KAK4097670.1"/>
    <property type="molecule type" value="Genomic_DNA"/>
</dbReference>
<feature type="transmembrane region" description="Helical" evidence="1">
    <location>
        <begin position="633"/>
        <end position="659"/>
    </location>
</feature>
<feature type="transmembrane region" description="Helical" evidence="1">
    <location>
        <begin position="496"/>
        <end position="519"/>
    </location>
</feature>
<name>A0AAN6PX31_9PEZI</name>
<dbReference type="Proteomes" id="UP001305647">
    <property type="component" value="Unassembled WGS sequence"/>
</dbReference>
<evidence type="ECO:0008006" key="4">
    <source>
        <dbReference type="Google" id="ProtNLM"/>
    </source>
</evidence>
<dbReference type="InterPro" id="IPR050829">
    <property type="entry name" value="CorA_MIT"/>
</dbReference>
<accession>A0AAN6PX31</accession>
<keyword evidence="1" id="KW-0472">Membrane</keyword>
<comment type="caution">
    <text evidence="2">The sequence shown here is derived from an EMBL/GenBank/DDBJ whole genome shotgun (WGS) entry which is preliminary data.</text>
</comment>